<feature type="region of interest" description="Disordered" evidence="1">
    <location>
        <begin position="546"/>
        <end position="578"/>
    </location>
</feature>
<dbReference type="AlphaFoldDB" id="A0A8H6WBL1"/>
<dbReference type="EMBL" id="JACAZE010000007">
    <property type="protein sequence ID" value="KAF7310366.1"/>
    <property type="molecule type" value="Genomic_DNA"/>
</dbReference>
<feature type="compositionally biased region" description="Basic and acidic residues" evidence="1">
    <location>
        <begin position="546"/>
        <end position="569"/>
    </location>
</feature>
<evidence type="ECO:0000256" key="1">
    <source>
        <dbReference type="SAM" id="MobiDB-lite"/>
    </source>
</evidence>
<dbReference type="GO" id="GO:0003676">
    <property type="term" value="F:nucleic acid binding"/>
    <property type="evidence" value="ECO:0007669"/>
    <property type="project" value="InterPro"/>
</dbReference>
<protein>
    <submittedName>
        <fullName evidence="2">Uncharacterized protein</fullName>
    </submittedName>
</protein>
<reference evidence="2" key="1">
    <citation type="submission" date="2020-05" db="EMBL/GenBank/DDBJ databases">
        <title>Mycena genomes resolve the evolution of fungal bioluminescence.</title>
        <authorList>
            <person name="Tsai I.J."/>
        </authorList>
    </citation>
    <scope>NUCLEOTIDE SEQUENCE</scope>
    <source>
        <strain evidence="2">110903Hualien_Pintung</strain>
    </source>
</reference>
<dbReference type="OrthoDB" id="3268838at2759"/>
<organism evidence="2 3">
    <name type="scientific">Mycena chlorophos</name>
    <name type="common">Agaric fungus</name>
    <name type="synonym">Agaricus chlorophos</name>
    <dbReference type="NCBI Taxonomy" id="658473"/>
    <lineage>
        <taxon>Eukaryota</taxon>
        <taxon>Fungi</taxon>
        <taxon>Dikarya</taxon>
        <taxon>Basidiomycota</taxon>
        <taxon>Agaricomycotina</taxon>
        <taxon>Agaricomycetes</taxon>
        <taxon>Agaricomycetidae</taxon>
        <taxon>Agaricales</taxon>
        <taxon>Marasmiineae</taxon>
        <taxon>Mycenaceae</taxon>
        <taxon>Mycena</taxon>
    </lineage>
</organism>
<keyword evidence="3" id="KW-1185">Reference proteome</keyword>
<sequence length="578" mass="64774">MPEQREAAAHALVIQWGLDAMLKLNILPSIQKLYYDPTFKAGARLPQGKLWLARELPANSTIERGTNGGQTLIWPCLPCGEPLSSLVLRSVDGFNRGLVMDFTLLFLQASCPNVQWYTIEMWEDGMMQVAKDVRRFSVVLAIRFADRILAFVSNDLVAQLTWSTTPYVPPPNIYDSPGEYLGLIAAWIECTFFDIITALDTLIGDQLRADQILFQGLGKYTVDEVCFLAGISPFESDRLVFTNPSRTARLFAAMHAYFRRTRLDLPFSCLIYTETYMLTYFRGLIRPALIEGVFAPTDRMRENYYTQWIHVSRKDTIEMSARANETLVGNAAGTHAYDVYETSFVASAIEELGLCHLITGESAAGKTDPVTELFERQGLLDAPTHLRPGTYSPLRLSVAQLRAVRQKRTFTYDGPEKTIWSISPPPANCCFNVPLIEGTERTNLTYKHIINNTQEVGEGPMDYRAHGKRFSIGGKTVVSVCKGDPRISEAQTARFARGLVRRKGVGRKLNLKTGLGAKENRAVNRDVRKAVKEFALGYTRVEKRTAEHGPDVDVDRPAKVPRLSADRRMAQTLSSVNK</sequence>
<dbReference type="Proteomes" id="UP000613580">
    <property type="component" value="Unassembled WGS sequence"/>
</dbReference>
<dbReference type="SUPFAM" id="SSF46946">
    <property type="entry name" value="S13-like H2TH domain"/>
    <property type="match status" value="1"/>
</dbReference>
<comment type="caution">
    <text evidence="2">The sequence shown here is derived from an EMBL/GenBank/DDBJ whole genome shotgun (WGS) entry which is preliminary data.</text>
</comment>
<evidence type="ECO:0000313" key="3">
    <source>
        <dbReference type="Proteomes" id="UP000613580"/>
    </source>
</evidence>
<name>A0A8H6WBL1_MYCCL</name>
<gene>
    <name evidence="2" type="ORF">HMN09_00578600</name>
</gene>
<evidence type="ECO:0000313" key="2">
    <source>
        <dbReference type="EMBL" id="KAF7310366.1"/>
    </source>
</evidence>
<dbReference type="InterPro" id="IPR010979">
    <property type="entry name" value="Ribosomal_uS13-like_H2TH"/>
</dbReference>
<proteinExistence type="predicted"/>
<accession>A0A8H6WBL1</accession>